<dbReference type="PANTHER" id="PTHR35908">
    <property type="entry name" value="HYPOTHETICAL FUSION PROTEIN"/>
    <property type="match status" value="1"/>
</dbReference>
<accession>A0ABT5SM81</accession>
<comment type="caution">
    <text evidence="2">The sequence shown here is derived from an EMBL/GenBank/DDBJ whole genome shotgun (WGS) entry which is preliminary data.</text>
</comment>
<keyword evidence="3" id="KW-1185">Reference proteome</keyword>
<dbReference type="SUPFAM" id="SSF54593">
    <property type="entry name" value="Glyoxalase/Bleomycin resistance protein/Dihydroxybiphenyl dioxygenase"/>
    <property type="match status" value="1"/>
</dbReference>
<dbReference type="Gene3D" id="3.10.180.10">
    <property type="entry name" value="2,3-Dihydroxybiphenyl 1,2-Dioxygenase, domain 1"/>
    <property type="match status" value="1"/>
</dbReference>
<reference evidence="2 3" key="1">
    <citation type="submission" date="2023-02" db="EMBL/GenBank/DDBJ databases">
        <title>Genome sequencing required for Actinomycetospora new species description.</title>
        <authorList>
            <person name="Saimee Y."/>
            <person name="Duangmal K."/>
        </authorList>
    </citation>
    <scope>NUCLEOTIDE SEQUENCE [LARGE SCALE GENOMIC DNA]</scope>
    <source>
        <strain evidence="2 3">DW7H6</strain>
    </source>
</reference>
<dbReference type="InterPro" id="IPR029068">
    <property type="entry name" value="Glyas_Bleomycin-R_OHBP_Dase"/>
</dbReference>
<dbReference type="Pfam" id="PF18029">
    <property type="entry name" value="Glyoxalase_6"/>
    <property type="match status" value="1"/>
</dbReference>
<gene>
    <name evidence="2" type="ORF">PGB27_01040</name>
</gene>
<dbReference type="EMBL" id="JAQZAO010000001">
    <property type="protein sequence ID" value="MDD7963919.1"/>
    <property type="molecule type" value="Genomic_DNA"/>
</dbReference>
<name>A0ABT5SM81_9PSEU</name>
<protein>
    <submittedName>
        <fullName evidence="2">VOC family protein</fullName>
    </submittedName>
</protein>
<sequence>MTPRRAQPIAVAVDARDPEVLAWFWCGVLGSSVVRRWHDAHGTAYVEVGLVGDVVLLFQAVATPTAGKNRMHLDLAAPGEQRAEVERLVGLGARVLDEAPDHPWVVLADPEGNEFCVLPARAS</sequence>
<dbReference type="CDD" id="cd06587">
    <property type="entry name" value="VOC"/>
    <property type="match status" value="1"/>
</dbReference>
<dbReference type="Proteomes" id="UP001300763">
    <property type="component" value="Unassembled WGS sequence"/>
</dbReference>
<organism evidence="2 3">
    <name type="scientific">Actinomycetospora lemnae</name>
    <dbReference type="NCBI Taxonomy" id="3019891"/>
    <lineage>
        <taxon>Bacteria</taxon>
        <taxon>Bacillati</taxon>
        <taxon>Actinomycetota</taxon>
        <taxon>Actinomycetes</taxon>
        <taxon>Pseudonocardiales</taxon>
        <taxon>Pseudonocardiaceae</taxon>
        <taxon>Actinomycetospora</taxon>
    </lineage>
</organism>
<dbReference type="PANTHER" id="PTHR35908:SF1">
    <property type="entry name" value="CONSERVED PROTEIN"/>
    <property type="match status" value="1"/>
</dbReference>
<dbReference type="InterPro" id="IPR041581">
    <property type="entry name" value="Glyoxalase_6"/>
</dbReference>
<evidence type="ECO:0000313" key="3">
    <source>
        <dbReference type="Proteomes" id="UP001300763"/>
    </source>
</evidence>
<evidence type="ECO:0000259" key="1">
    <source>
        <dbReference type="Pfam" id="PF18029"/>
    </source>
</evidence>
<dbReference type="RefSeq" id="WP_274198472.1">
    <property type="nucleotide sequence ID" value="NZ_JAQZAO010000001.1"/>
</dbReference>
<proteinExistence type="predicted"/>
<feature type="domain" description="Glyoxalase-like" evidence="1">
    <location>
        <begin position="11"/>
        <end position="118"/>
    </location>
</feature>
<evidence type="ECO:0000313" key="2">
    <source>
        <dbReference type="EMBL" id="MDD7963919.1"/>
    </source>
</evidence>